<dbReference type="AlphaFoldDB" id="A0AAV9D1M5"/>
<sequence>MRFRVPAFGNWDLTEDQPITQYFDSAAQAGLNRGPFFFADVVEGGYTSEDLKKQYIKVKKGEQSFRSEKRKQGGVCVVEAAEPQRRHRAPKPVDEDLYKVPPELLSRKPRKRMDFWTSCLRVNCVM</sequence>
<dbReference type="PANTHER" id="PTHR33699">
    <property type="entry name" value="EXPRESSED PROTEIN"/>
    <property type="match status" value="1"/>
</dbReference>
<proteinExistence type="predicted"/>
<dbReference type="Proteomes" id="UP001180020">
    <property type="component" value="Unassembled WGS sequence"/>
</dbReference>
<gene>
    <name evidence="1" type="ORF">QJS10_CPA16g00536</name>
</gene>
<reference evidence="1" key="1">
    <citation type="journal article" date="2023" name="Nat. Commun.">
        <title>Diploid and tetraploid genomes of Acorus and the evolution of monocots.</title>
        <authorList>
            <person name="Ma L."/>
            <person name="Liu K.W."/>
            <person name="Li Z."/>
            <person name="Hsiao Y.Y."/>
            <person name="Qi Y."/>
            <person name="Fu T."/>
            <person name="Tang G.D."/>
            <person name="Zhang D."/>
            <person name="Sun W.H."/>
            <person name="Liu D.K."/>
            <person name="Li Y."/>
            <person name="Chen G.Z."/>
            <person name="Liu X.D."/>
            <person name="Liao X.Y."/>
            <person name="Jiang Y.T."/>
            <person name="Yu X."/>
            <person name="Hao Y."/>
            <person name="Huang J."/>
            <person name="Zhao X.W."/>
            <person name="Ke S."/>
            <person name="Chen Y.Y."/>
            <person name="Wu W.L."/>
            <person name="Hsu J.L."/>
            <person name="Lin Y.F."/>
            <person name="Huang M.D."/>
            <person name="Li C.Y."/>
            <person name="Huang L."/>
            <person name="Wang Z.W."/>
            <person name="Zhao X."/>
            <person name="Zhong W.Y."/>
            <person name="Peng D.H."/>
            <person name="Ahmad S."/>
            <person name="Lan S."/>
            <person name="Zhang J.S."/>
            <person name="Tsai W.C."/>
            <person name="Van de Peer Y."/>
            <person name="Liu Z.J."/>
        </authorList>
    </citation>
    <scope>NUCLEOTIDE SEQUENCE</scope>
    <source>
        <strain evidence="1">CP</strain>
    </source>
</reference>
<keyword evidence="2" id="KW-1185">Reference proteome</keyword>
<dbReference type="PANTHER" id="PTHR33699:SF2">
    <property type="entry name" value="PATHOGENIC TYPE III EFFECTOR AVIRULENCE FACTOR AVR AVRRPT-CLEAVAGE: CLEAVAGE SITE PROTEIN-RELATED"/>
    <property type="match status" value="1"/>
</dbReference>
<evidence type="ECO:0000313" key="1">
    <source>
        <dbReference type="EMBL" id="KAK1295045.1"/>
    </source>
</evidence>
<protein>
    <recommendedName>
        <fullName evidence="3">RIN4 pathogenic type III effector avirulence factor Avr cleavage site domain-containing protein</fullName>
    </recommendedName>
</protein>
<organism evidence="1 2">
    <name type="scientific">Acorus calamus</name>
    <name type="common">Sweet flag</name>
    <dbReference type="NCBI Taxonomy" id="4465"/>
    <lineage>
        <taxon>Eukaryota</taxon>
        <taxon>Viridiplantae</taxon>
        <taxon>Streptophyta</taxon>
        <taxon>Embryophyta</taxon>
        <taxon>Tracheophyta</taxon>
        <taxon>Spermatophyta</taxon>
        <taxon>Magnoliopsida</taxon>
        <taxon>Liliopsida</taxon>
        <taxon>Acoraceae</taxon>
        <taxon>Acorus</taxon>
    </lineage>
</organism>
<evidence type="ECO:0000313" key="2">
    <source>
        <dbReference type="Proteomes" id="UP001180020"/>
    </source>
</evidence>
<dbReference type="EMBL" id="JAUJYO010000016">
    <property type="protein sequence ID" value="KAK1295045.1"/>
    <property type="molecule type" value="Genomic_DNA"/>
</dbReference>
<evidence type="ECO:0008006" key="3">
    <source>
        <dbReference type="Google" id="ProtNLM"/>
    </source>
</evidence>
<accession>A0AAV9D1M5</accession>
<name>A0AAV9D1M5_ACOCL</name>
<reference evidence="1" key="2">
    <citation type="submission" date="2023-06" db="EMBL/GenBank/DDBJ databases">
        <authorList>
            <person name="Ma L."/>
            <person name="Liu K.-W."/>
            <person name="Li Z."/>
            <person name="Hsiao Y.-Y."/>
            <person name="Qi Y."/>
            <person name="Fu T."/>
            <person name="Tang G."/>
            <person name="Zhang D."/>
            <person name="Sun W.-H."/>
            <person name="Liu D.-K."/>
            <person name="Li Y."/>
            <person name="Chen G.-Z."/>
            <person name="Liu X.-D."/>
            <person name="Liao X.-Y."/>
            <person name="Jiang Y.-T."/>
            <person name="Yu X."/>
            <person name="Hao Y."/>
            <person name="Huang J."/>
            <person name="Zhao X.-W."/>
            <person name="Ke S."/>
            <person name="Chen Y.-Y."/>
            <person name="Wu W.-L."/>
            <person name="Hsu J.-L."/>
            <person name="Lin Y.-F."/>
            <person name="Huang M.-D."/>
            <person name="Li C.-Y."/>
            <person name="Huang L."/>
            <person name="Wang Z.-W."/>
            <person name="Zhao X."/>
            <person name="Zhong W.-Y."/>
            <person name="Peng D.-H."/>
            <person name="Ahmad S."/>
            <person name="Lan S."/>
            <person name="Zhang J.-S."/>
            <person name="Tsai W.-C."/>
            <person name="Van De Peer Y."/>
            <person name="Liu Z.-J."/>
        </authorList>
    </citation>
    <scope>NUCLEOTIDE SEQUENCE</scope>
    <source>
        <strain evidence="1">CP</strain>
        <tissue evidence="1">Leaves</tissue>
    </source>
</reference>
<comment type="caution">
    <text evidence="1">The sequence shown here is derived from an EMBL/GenBank/DDBJ whole genome shotgun (WGS) entry which is preliminary data.</text>
</comment>